<proteinExistence type="predicted"/>
<dbReference type="SUPFAM" id="SSF52949">
    <property type="entry name" value="Macro domain-like"/>
    <property type="match status" value="1"/>
</dbReference>
<organism evidence="3 4">
    <name type="scientific">Mytilus edulis</name>
    <name type="common">Blue mussel</name>
    <dbReference type="NCBI Taxonomy" id="6550"/>
    <lineage>
        <taxon>Eukaryota</taxon>
        <taxon>Metazoa</taxon>
        <taxon>Spiralia</taxon>
        <taxon>Lophotrochozoa</taxon>
        <taxon>Mollusca</taxon>
        <taxon>Bivalvia</taxon>
        <taxon>Autobranchia</taxon>
        <taxon>Pteriomorphia</taxon>
        <taxon>Mytilida</taxon>
        <taxon>Mytiloidea</taxon>
        <taxon>Mytilidae</taxon>
        <taxon>Mytilinae</taxon>
        <taxon>Mytilus</taxon>
    </lineage>
</organism>
<dbReference type="Gene3D" id="3.40.220.10">
    <property type="entry name" value="Leucine Aminopeptidase, subunit E, domain 1"/>
    <property type="match status" value="1"/>
</dbReference>
<dbReference type="OrthoDB" id="6155126at2759"/>
<gene>
    <name evidence="3" type="ORF">MEDL_347</name>
</gene>
<keyword evidence="4" id="KW-1185">Reference proteome</keyword>
<accession>A0A8S3PMD8</accession>
<dbReference type="Proteomes" id="UP000683360">
    <property type="component" value="Unassembled WGS sequence"/>
</dbReference>
<dbReference type="InterPro" id="IPR002589">
    <property type="entry name" value="Macro_dom"/>
</dbReference>
<protein>
    <recommendedName>
        <fullName evidence="2">Macro domain-containing protein</fullName>
    </recommendedName>
</protein>
<dbReference type="InterPro" id="IPR043472">
    <property type="entry name" value="Macro_dom-like"/>
</dbReference>
<dbReference type="PROSITE" id="PS51154">
    <property type="entry name" value="MACRO"/>
    <property type="match status" value="1"/>
</dbReference>
<evidence type="ECO:0000313" key="3">
    <source>
        <dbReference type="EMBL" id="CAG2184704.1"/>
    </source>
</evidence>
<reference evidence="3" key="1">
    <citation type="submission" date="2021-03" db="EMBL/GenBank/DDBJ databases">
        <authorList>
            <person name="Bekaert M."/>
        </authorList>
    </citation>
    <scope>NUCLEOTIDE SEQUENCE</scope>
</reference>
<dbReference type="EMBL" id="CAJPWZ010000016">
    <property type="protein sequence ID" value="CAG2184704.1"/>
    <property type="molecule type" value="Genomic_DNA"/>
</dbReference>
<sequence>MDFIQSLTSSEIACPGKVSDEMFNEIERDVSETKEVYCERSENKEMITLYGSNYEKMGDCKYKTEIALGLKQQSKGRRRRVFMTNADVSSSKKESGAEQTVQKPSELLRSVSASSGPRTEMTFKTSEGIVVKVYNGNILSLDVDCIVNAANENLTHGGGISYIIATAAGYDFEKESDDYIQQNGPINEGSCCTTSPGKLNTSVSSIQLDQNGIPITIRQSVVEF</sequence>
<feature type="domain" description="Macro" evidence="2">
    <location>
        <begin position="118"/>
        <end position="224"/>
    </location>
</feature>
<evidence type="ECO:0000256" key="1">
    <source>
        <dbReference type="SAM" id="MobiDB-lite"/>
    </source>
</evidence>
<dbReference type="Pfam" id="PF01661">
    <property type="entry name" value="Macro"/>
    <property type="match status" value="1"/>
</dbReference>
<feature type="region of interest" description="Disordered" evidence="1">
    <location>
        <begin position="86"/>
        <end position="105"/>
    </location>
</feature>
<name>A0A8S3PMD8_MYTED</name>
<evidence type="ECO:0000313" key="4">
    <source>
        <dbReference type="Proteomes" id="UP000683360"/>
    </source>
</evidence>
<evidence type="ECO:0000259" key="2">
    <source>
        <dbReference type="PROSITE" id="PS51154"/>
    </source>
</evidence>
<dbReference type="AlphaFoldDB" id="A0A8S3PMD8"/>
<comment type="caution">
    <text evidence="3">The sequence shown here is derived from an EMBL/GenBank/DDBJ whole genome shotgun (WGS) entry which is preliminary data.</text>
</comment>